<dbReference type="PANTHER" id="PTHR34057:SF10">
    <property type="entry name" value="TRANSPOSASE, PTTA_EN_SPM, PLANT"/>
    <property type="match status" value="1"/>
</dbReference>
<sequence length="491" mass="55859">MGPDLETKEKSRAPMEVLVGKENERSPQDPKDKRTNNSEGKKCNVEAAHGGQDEWPDGTKEVEVDILECRNSVQFGEAEAGWRDATESSMSSFGDTVSESEDGPMLSDTEVESRLGVADGSESMFNDFDGLIPIRRKRLTDHWRRFIRPLMWRCKWIELQIKELQSQALKYNKELVDHEHKKQFDFETFLVEGFHAKSHPFSSCAERKVMKRKKRKKLEETTDIGTYMRQHNLFSYYENQRSAAIGTSLGEDHSNLDKTINGSDEFGFQDRWKSFGSKYSDNISEDILRKVETLQLQVRKLKVRIEKVVSEHPGKFASVNRLILLGPCNALNHPASPPENGDRMPIRSQYAEIASFRHISEHNMEDHIPESVVSSHGEVNPLPDMVEGTDQPHDEVLCNKSQETLKHTQVAKEEMQDLKDLGTWFIEDPQIPTEPHTGQPVEAELPTESTAARVNFGGKSLPKSRLKVFSRKRKRGGRKSGTGGWSRSSVH</sequence>
<feature type="compositionally biased region" description="Polar residues" evidence="2">
    <location>
        <begin position="87"/>
        <end position="97"/>
    </location>
</feature>
<dbReference type="PANTHER" id="PTHR34057">
    <property type="entry name" value="ELONGATION FACTOR"/>
    <property type="match status" value="1"/>
</dbReference>
<dbReference type="EMBL" id="GGEC01021534">
    <property type="protein sequence ID" value="MBX02018.1"/>
    <property type="molecule type" value="Transcribed_RNA"/>
</dbReference>
<feature type="compositionally biased region" description="Basic residues" evidence="2">
    <location>
        <begin position="462"/>
        <end position="478"/>
    </location>
</feature>
<keyword evidence="1" id="KW-0175">Coiled coil</keyword>
<accession>A0A2P2K8I2</accession>
<evidence type="ECO:0000256" key="2">
    <source>
        <dbReference type="SAM" id="MobiDB-lite"/>
    </source>
</evidence>
<feature type="coiled-coil region" evidence="1">
    <location>
        <begin position="284"/>
        <end position="311"/>
    </location>
</feature>
<feature type="region of interest" description="Disordered" evidence="2">
    <location>
        <begin position="454"/>
        <end position="491"/>
    </location>
</feature>
<evidence type="ECO:0000313" key="3">
    <source>
        <dbReference type="EMBL" id="MBX02016.1"/>
    </source>
</evidence>
<reference evidence="3" key="1">
    <citation type="submission" date="2018-02" db="EMBL/GenBank/DDBJ databases">
        <title>Rhizophora mucronata_Transcriptome.</title>
        <authorList>
            <person name="Meera S.P."/>
            <person name="Sreeshan A."/>
            <person name="Augustine A."/>
        </authorList>
    </citation>
    <scope>NUCLEOTIDE SEQUENCE</scope>
    <source>
        <tissue evidence="3">Leaf</tissue>
    </source>
</reference>
<proteinExistence type="predicted"/>
<dbReference type="EMBL" id="GGEC01021529">
    <property type="protein sequence ID" value="MBX02013.1"/>
    <property type="molecule type" value="Transcribed_RNA"/>
</dbReference>
<dbReference type="EMBL" id="GGEC01021532">
    <property type="protein sequence ID" value="MBX02016.1"/>
    <property type="molecule type" value="Transcribed_RNA"/>
</dbReference>
<feature type="region of interest" description="Disordered" evidence="2">
    <location>
        <begin position="78"/>
        <end position="106"/>
    </location>
</feature>
<name>A0A2P2K8I2_RHIMU</name>
<dbReference type="CDD" id="cd11650">
    <property type="entry name" value="AT4G37440_like"/>
    <property type="match status" value="1"/>
</dbReference>
<dbReference type="EMBL" id="GGEC01021533">
    <property type="protein sequence ID" value="MBX02017.1"/>
    <property type="molecule type" value="Transcribed_RNA"/>
</dbReference>
<feature type="region of interest" description="Disordered" evidence="2">
    <location>
        <begin position="1"/>
        <end position="58"/>
    </location>
</feature>
<evidence type="ECO:0000256" key="1">
    <source>
        <dbReference type="SAM" id="Coils"/>
    </source>
</evidence>
<dbReference type="AlphaFoldDB" id="A0A2P2K8I2"/>
<feature type="compositionally biased region" description="Basic and acidic residues" evidence="2">
    <location>
        <begin position="1"/>
        <end position="44"/>
    </location>
</feature>
<dbReference type="InterPro" id="IPR038745">
    <property type="entry name" value="AT4G37440-like"/>
</dbReference>
<protein>
    <submittedName>
        <fullName evidence="3">Uncharacterized protein MANES_12G109700</fullName>
    </submittedName>
</protein>
<organism evidence="3">
    <name type="scientific">Rhizophora mucronata</name>
    <name type="common">Asiatic mangrove</name>
    <dbReference type="NCBI Taxonomy" id="61149"/>
    <lineage>
        <taxon>Eukaryota</taxon>
        <taxon>Viridiplantae</taxon>
        <taxon>Streptophyta</taxon>
        <taxon>Embryophyta</taxon>
        <taxon>Tracheophyta</taxon>
        <taxon>Spermatophyta</taxon>
        <taxon>Magnoliopsida</taxon>
        <taxon>eudicotyledons</taxon>
        <taxon>Gunneridae</taxon>
        <taxon>Pentapetalae</taxon>
        <taxon>rosids</taxon>
        <taxon>fabids</taxon>
        <taxon>Malpighiales</taxon>
        <taxon>Rhizophoraceae</taxon>
        <taxon>Rhizophora</taxon>
    </lineage>
</organism>